<feature type="domain" description="Pus10 N-terminal eukaryotes" evidence="8">
    <location>
        <begin position="45"/>
        <end position="214"/>
    </location>
</feature>
<evidence type="ECO:0000256" key="4">
    <source>
        <dbReference type="ARBA" id="ARBA00023235"/>
    </source>
</evidence>
<evidence type="ECO:0000313" key="11">
    <source>
        <dbReference type="WBParaSite" id="PSAMB.scaffold4802size13492.g25199.t1"/>
    </source>
</evidence>
<dbReference type="InterPro" id="IPR039894">
    <property type="entry name" value="Pus10-like"/>
</dbReference>
<feature type="domain" description="Pus10-like C-terminal" evidence="9">
    <location>
        <begin position="225"/>
        <end position="458"/>
    </location>
</feature>
<dbReference type="GO" id="GO:0003723">
    <property type="term" value="F:RNA binding"/>
    <property type="evidence" value="ECO:0007669"/>
    <property type="project" value="InterPro"/>
</dbReference>
<dbReference type="Gene3D" id="3.30.70.3190">
    <property type="match status" value="1"/>
</dbReference>
<dbReference type="Proteomes" id="UP000887566">
    <property type="component" value="Unplaced"/>
</dbReference>
<reference evidence="11" key="1">
    <citation type="submission" date="2022-11" db="UniProtKB">
        <authorList>
            <consortium name="WormBaseParasite"/>
        </authorList>
    </citation>
    <scope>IDENTIFICATION</scope>
</reference>
<evidence type="ECO:0000259" key="8">
    <source>
        <dbReference type="Pfam" id="PF21237"/>
    </source>
</evidence>
<dbReference type="Pfam" id="PF21237">
    <property type="entry name" value="Pus10_N_euk"/>
    <property type="match status" value="1"/>
</dbReference>
<dbReference type="FunFam" id="3.30.70.3190:FF:000001">
    <property type="entry name" value="tRNA pseudouridine synthase Pus10"/>
    <property type="match status" value="1"/>
</dbReference>
<proteinExistence type="inferred from homology"/>
<dbReference type="SUPFAM" id="SSF55120">
    <property type="entry name" value="Pseudouridine synthase"/>
    <property type="match status" value="1"/>
</dbReference>
<evidence type="ECO:0000256" key="7">
    <source>
        <dbReference type="ARBA" id="ARBA00083669"/>
    </source>
</evidence>
<protein>
    <recommendedName>
        <fullName evidence="2">tRNA pseudouridine(55) synthase</fullName>
        <ecNumber evidence="2">5.4.99.25</ecNumber>
    </recommendedName>
    <alternativeName>
        <fullName evidence="7">tRNA pseudouridine 55 synthase</fullName>
    </alternativeName>
    <alternativeName>
        <fullName evidence="5">tRNA pseudouridylate synthase</fullName>
    </alternativeName>
    <alternativeName>
        <fullName evidence="6">tRNA-uridine isomerase</fullName>
    </alternativeName>
</protein>
<evidence type="ECO:0000256" key="2">
    <source>
        <dbReference type="ARBA" id="ARBA00012787"/>
    </source>
</evidence>
<dbReference type="InterPro" id="IPR020103">
    <property type="entry name" value="PsdUridine_synth_cat_dom_sf"/>
</dbReference>
<evidence type="ECO:0000256" key="6">
    <source>
        <dbReference type="ARBA" id="ARBA00079393"/>
    </source>
</evidence>
<dbReference type="GO" id="GO:0031119">
    <property type="term" value="P:tRNA pseudouridine synthesis"/>
    <property type="evidence" value="ECO:0007669"/>
    <property type="project" value="UniProtKB-ARBA"/>
</dbReference>
<keyword evidence="10" id="KW-1185">Reference proteome</keyword>
<name>A0A914WTH0_9BILA</name>
<accession>A0A914WTH0</accession>
<dbReference type="PANTHER" id="PTHR21568:SF0">
    <property type="entry name" value="TRNA PSEUDOURIDINE SYNTHASE PUS10"/>
    <property type="match status" value="1"/>
</dbReference>
<dbReference type="FunFam" id="3.30.70.2510:FF:000001">
    <property type="entry name" value="tRNA pseudouridine synthase Pus10"/>
    <property type="match status" value="1"/>
</dbReference>
<organism evidence="10 11">
    <name type="scientific">Plectus sambesii</name>
    <dbReference type="NCBI Taxonomy" id="2011161"/>
    <lineage>
        <taxon>Eukaryota</taxon>
        <taxon>Metazoa</taxon>
        <taxon>Ecdysozoa</taxon>
        <taxon>Nematoda</taxon>
        <taxon>Chromadorea</taxon>
        <taxon>Plectida</taxon>
        <taxon>Plectina</taxon>
        <taxon>Plectoidea</taxon>
        <taxon>Plectidae</taxon>
        <taxon>Plectus</taxon>
    </lineage>
</organism>
<evidence type="ECO:0000259" key="9">
    <source>
        <dbReference type="Pfam" id="PF21238"/>
    </source>
</evidence>
<dbReference type="Gene3D" id="3.30.70.2510">
    <property type="match status" value="1"/>
</dbReference>
<dbReference type="WBParaSite" id="PSAMB.scaffold4802size13492.g25199.t1">
    <property type="protein sequence ID" value="PSAMB.scaffold4802size13492.g25199.t1"/>
    <property type="gene ID" value="PSAMB.scaffold4802size13492.g25199"/>
</dbReference>
<dbReference type="EC" id="5.4.99.25" evidence="2"/>
<dbReference type="AlphaFoldDB" id="A0A914WTH0"/>
<dbReference type="Pfam" id="PF21238">
    <property type="entry name" value="Pus10_C"/>
    <property type="match status" value="1"/>
</dbReference>
<dbReference type="InterPro" id="IPR048741">
    <property type="entry name" value="Pus10-like_C"/>
</dbReference>
<keyword evidence="4" id="KW-0413">Isomerase</keyword>
<sequence length="478" mass="53113">MAGMTLCSVCERQVRGKAKVEGGASTSTVDGATTTAAAAAASEACALCFGTLNPQFVARVAADVGRAVKNDFYDVKDFVLSLNMPVSLILREEIVKMRDDLGFAGTLASVPFRIRAIDAYIGALYEATGLRPTKCSNLNLTITFCNDEFLKPDCDFLLDHFPDEFIMPAKKMRLAEPPPIESLLTKVKVLSIASRLQADVAKKFNFETPTNNCVSSFELSRDPIFLAGRYCKFSRNLPQSPWTADDHAGSGIVGGSVSEQVCQFLKQKSLADVTRFTASGREDIDVRMLGEGRPFAVQLVNPRKKLPEWSTIEQEINRTFNDIRVSFLRQVTRAEADILKIGEEEKRKTYTALCYSSKRVDPVMLAALQNKAPLELKQKTPVRVLKRRPLIERPRNIFQMHALPIDDHHFQLRLTTQAGTYVKEFVHGDFGRTRPSLADLIDPESEVDILELDVEMVDLEWPPGNITAQQPVPNGLAK</sequence>
<comment type="similarity">
    <text evidence="1">Belongs to the pseudouridine synthase Pus10 family.</text>
</comment>
<evidence type="ECO:0000256" key="3">
    <source>
        <dbReference type="ARBA" id="ARBA00022694"/>
    </source>
</evidence>
<evidence type="ECO:0000313" key="10">
    <source>
        <dbReference type="Proteomes" id="UP000887566"/>
    </source>
</evidence>
<dbReference type="PANTHER" id="PTHR21568">
    <property type="entry name" value="TRNA PSEUDOURIDINE SYNTHASE PUS10"/>
    <property type="match status" value="1"/>
</dbReference>
<evidence type="ECO:0000256" key="5">
    <source>
        <dbReference type="ARBA" id="ARBA00075270"/>
    </source>
</evidence>
<dbReference type="InterPro" id="IPR048742">
    <property type="entry name" value="Pus10_N_euk"/>
</dbReference>
<keyword evidence="3" id="KW-0819">tRNA processing</keyword>
<dbReference type="GO" id="GO:0160148">
    <property type="term" value="F:tRNA pseudouridine(55) synthase activity"/>
    <property type="evidence" value="ECO:0007669"/>
    <property type="project" value="UniProtKB-EC"/>
</dbReference>
<evidence type="ECO:0000256" key="1">
    <source>
        <dbReference type="ARBA" id="ARBA00009652"/>
    </source>
</evidence>